<gene>
    <name evidence="1" type="ORF">Ahy_B08g091136</name>
</gene>
<accession>A0A444Y1I4</accession>
<name>A0A444Y1I4_ARAHY</name>
<keyword evidence="2" id="KW-1185">Reference proteome</keyword>
<comment type="caution">
    <text evidence="1">The sequence shown here is derived from an EMBL/GenBank/DDBJ whole genome shotgun (WGS) entry which is preliminary data.</text>
</comment>
<dbReference type="Proteomes" id="UP000289738">
    <property type="component" value="Chromosome B08"/>
</dbReference>
<dbReference type="AlphaFoldDB" id="A0A444Y1I4"/>
<evidence type="ECO:0000313" key="2">
    <source>
        <dbReference type="Proteomes" id="UP000289738"/>
    </source>
</evidence>
<proteinExistence type="predicted"/>
<organism evidence="1 2">
    <name type="scientific">Arachis hypogaea</name>
    <name type="common">Peanut</name>
    <dbReference type="NCBI Taxonomy" id="3818"/>
    <lineage>
        <taxon>Eukaryota</taxon>
        <taxon>Viridiplantae</taxon>
        <taxon>Streptophyta</taxon>
        <taxon>Embryophyta</taxon>
        <taxon>Tracheophyta</taxon>
        <taxon>Spermatophyta</taxon>
        <taxon>Magnoliopsida</taxon>
        <taxon>eudicotyledons</taxon>
        <taxon>Gunneridae</taxon>
        <taxon>Pentapetalae</taxon>
        <taxon>rosids</taxon>
        <taxon>fabids</taxon>
        <taxon>Fabales</taxon>
        <taxon>Fabaceae</taxon>
        <taxon>Papilionoideae</taxon>
        <taxon>50 kb inversion clade</taxon>
        <taxon>dalbergioids sensu lato</taxon>
        <taxon>Dalbergieae</taxon>
        <taxon>Pterocarpus clade</taxon>
        <taxon>Arachis</taxon>
    </lineage>
</organism>
<protein>
    <submittedName>
        <fullName evidence="1">Uncharacterized protein</fullName>
    </submittedName>
</protein>
<dbReference type="EMBL" id="SDMP01000018">
    <property type="protein sequence ID" value="RYQ95780.1"/>
    <property type="molecule type" value="Genomic_DNA"/>
</dbReference>
<evidence type="ECO:0000313" key="1">
    <source>
        <dbReference type="EMBL" id="RYQ95780.1"/>
    </source>
</evidence>
<sequence>MGSGSIAASSLIKSPSNGYCMKTTDRGNTTRVMEWCACGCHPVLRWFRIDLNLNKLFFVVLVIINGKRWCGWFVWVDTGQDEGAKKPELVSQNDELKLNFAWRFAKLEDDVRSQK</sequence>
<reference evidence="1 2" key="1">
    <citation type="submission" date="2019-01" db="EMBL/GenBank/DDBJ databases">
        <title>Sequencing of cultivated peanut Arachis hypogaea provides insights into genome evolution and oil improvement.</title>
        <authorList>
            <person name="Chen X."/>
        </authorList>
    </citation>
    <scope>NUCLEOTIDE SEQUENCE [LARGE SCALE GENOMIC DNA]</scope>
    <source>
        <strain evidence="2">cv. Fuhuasheng</strain>
        <tissue evidence="1">Leaves</tissue>
    </source>
</reference>